<reference evidence="2 3" key="1">
    <citation type="journal article" date="2019" name="Int. J. Syst. Evol. Microbiol.">
        <title>The Global Catalogue of Microorganisms (GCM) 10K type strain sequencing project: providing services to taxonomists for standard genome sequencing and annotation.</title>
        <authorList>
            <consortium name="The Broad Institute Genomics Platform"/>
            <consortium name="The Broad Institute Genome Sequencing Center for Infectious Disease"/>
            <person name="Wu L."/>
            <person name="Ma J."/>
        </authorList>
    </citation>
    <scope>NUCLEOTIDE SEQUENCE [LARGE SCALE GENOMIC DNA]</scope>
    <source>
        <strain evidence="2 3">JCM 15749</strain>
    </source>
</reference>
<name>A0ABN2VY62_9ACTN</name>
<dbReference type="Pfam" id="PF12680">
    <property type="entry name" value="SnoaL_2"/>
    <property type="match status" value="1"/>
</dbReference>
<sequence>MHAFRDTVERGDFDGLGDLLADDVVFRSPVAFRPYEGRPVVAAILRAVGRVFQDFRYTGELAGDGGRSALVFATRVGDVELHGCDFITVGDDGRITELTVMVRPLSAANALAEAMSAEFPRIQAEATEESA</sequence>
<gene>
    <name evidence="2" type="ORF">GCM10009821_08530</name>
</gene>
<dbReference type="Proteomes" id="UP001501480">
    <property type="component" value="Unassembled WGS sequence"/>
</dbReference>
<proteinExistence type="predicted"/>
<dbReference type="EMBL" id="BAAAPY010000002">
    <property type="protein sequence ID" value="GAA2072702.1"/>
    <property type="molecule type" value="Genomic_DNA"/>
</dbReference>
<evidence type="ECO:0000313" key="2">
    <source>
        <dbReference type="EMBL" id="GAA2072702.1"/>
    </source>
</evidence>
<organism evidence="2 3">
    <name type="scientific">Aeromicrobium halocynthiae</name>
    <dbReference type="NCBI Taxonomy" id="560557"/>
    <lineage>
        <taxon>Bacteria</taxon>
        <taxon>Bacillati</taxon>
        <taxon>Actinomycetota</taxon>
        <taxon>Actinomycetes</taxon>
        <taxon>Propionibacteriales</taxon>
        <taxon>Nocardioidaceae</taxon>
        <taxon>Aeromicrobium</taxon>
    </lineage>
</organism>
<comment type="caution">
    <text evidence="2">The sequence shown here is derived from an EMBL/GenBank/DDBJ whole genome shotgun (WGS) entry which is preliminary data.</text>
</comment>
<protein>
    <submittedName>
        <fullName evidence="2">Nuclear transport factor 2 family protein</fullName>
    </submittedName>
</protein>
<keyword evidence="3" id="KW-1185">Reference proteome</keyword>
<dbReference type="Gene3D" id="3.10.450.50">
    <property type="match status" value="1"/>
</dbReference>
<evidence type="ECO:0000313" key="3">
    <source>
        <dbReference type="Proteomes" id="UP001501480"/>
    </source>
</evidence>
<dbReference type="SUPFAM" id="SSF54427">
    <property type="entry name" value="NTF2-like"/>
    <property type="match status" value="1"/>
</dbReference>
<dbReference type="InterPro" id="IPR037401">
    <property type="entry name" value="SnoaL-like"/>
</dbReference>
<accession>A0ABN2VY62</accession>
<evidence type="ECO:0000259" key="1">
    <source>
        <dbReference type="Pfam" id="PF12680"/>
    </source>
</evidence>
<feature type="domain" description="SnoaL-like" evidence="1">
    <location>
        <begin position="3"/>
        <end position="97"/>
    </location>
</feature>
<dbReference type="InterPro" id="IPR032710">
    <property type="entry name" value="NTF2-like_dom_sf"/>
</dbReference>
<dbReference type="RefSeq" id="WP_344324854.1">
    <property type="nucleotide sequence ID" value="NZ_BAAAPY010000002.1"/>
</dbReference>